<sequence>MKHDEFIREVQERAHLLSRDEAERASRATLQMLGERLGGGEAKDLASQLPPQEAQYTLSGQAGMGYDMTADEFCQHVGDIEGVNAEQAAGDVQAVFSTLQDALTEGQLEQFATSFPGTIIPSGASGKVKMQQKRVQARLDPFLLHPNVPLVSFYAMIKGLRKETRWKLP</sequence>
<organism evidence="1 2">
    <name type="scientific">Ktedonobacter robiniae</name>
    <dbReference type="NCBI Taxonomy" id="2778365"/>
    <lineage>
        <taxon>Bacteria</taxon>
        <taxon>Bacillati</taxon>
        <taxon>Chloroflexota</taxon>
        <taxon>Ktedonobacteria</taxon>
        <taxon>Ktedonobacterales</taxon>
        <taxon>Ktedonobacteraceae</taxon>
        <taxon>Ktedonobacter</taxon>
    </lineage>
</organism>
<evidence type="ECO:0008006" key="3">
    <source>
        <dbReference type="Google" id="ProtNLM"/>
    </source>
</evidence>
<dbReference type="Proteomes" id="UP000654345">
    <property type="component" value="Unassembled WGS sequence"/>
</dbReference>
<keyword evidence="2" id="KW-1185">Reference proteome</keyword>
<comment type="caution">
    <text evidence="1">The sequence shown here is derived from an EMBL/GenBank/DDBJ whole genome shotgun (WGS) entry which is preliminary data.</text>
</comment>
<protein>
    <recommendedName>
        <fullName evidence="3">DUF2267 domain-containing protein</fullName>
    </recommendedName>
</protein>
<dbReference type="Gene3D" id="1.10.490.110">
    <property type="entry name" value="Uncharacterized conserved protein DUF2267"/>
    <property type="match status" value="1"/>
</dbReference>
<accession>A0ABQ3UX44</accession>
<reference evidence="1 2" key="1">
    <citation type="journal article" date="2021" name="Int. J. Syst. Evol. Microbiol.">
        <title>Reticulibacter mediterranei gen. nov., sp. nov., within the new family Reticulibacteraceae fam. nov., and Ktedonospora formicarum gen. nov., sp. nov., Ktedonobacter robiniae sp. nov., Dictyobacter formicarum sp. nov. and Dictyobacter arantiisoli sp. nov., belonging to the class Ktedonobacteria.</title>
        <authorList>
            <person name="Yabe S."/>
            <person name="Zheng Y."/>
            <person name="Wang C.M."/>
            <person name="Sakai Y."/>
            <person name="Abe K."/>
            <person name="Yokota A."/>
            <person name="Donadio S."/>
            <person name="Cavaletti L."/>
            <person name="Monciardini P."/>
        </authorList>
    </citation>
    <scope>NUCLEOTIDE SEQUENCE [LARGE SCALE GENOMIC DNA]</scope>
    <source>
        <strain evidence="1 2">SOSP1-30</strain>
    </source>
</reference>
<dbReference type="InterPro" id="IPR038282">
    <property type="entry name" value="DUF2267_sf"/>
</dbReference>
<dbReference type="EMBL" id="BNJG01000002">
    <property type="protein sequence ID" value="GHO56960.1"/>
    <property type="molecule type" value="Genomic_DNA"/>
</dbReference>
<gene>
    <name evidence="1" type="ORF">KSB_54350</name>
</gene>
<dbReference type="RefSeq" id="WP_201373408.1">
    <property type="nucleotide sequence ID" value="NZ_BNJG01000002.1"/>
</dbReference>
<dbReference type="InterPro" id="IPR018727">
    <property type="entry name" value="DUF2267"/>
</dbReference>
<name>A0ABQ3UX44_9CHLR</name>
<proteinExistence type="predicted"/>
<evidence type="ECO:0000313" key="2">
    <source>
        <dbReference type="Proteomes" id="UP000654345"/>
    </source>
</evidence>
<evidence type="ECO:0000313" key="1">
    <source>
        <dbReference type="EMBL" id="GHO56960.1"/>
    </source>
</evidence>
<dbReference type="Pfam" id="PF10025">
    <property type="entry name" value="DUF2267"/>
    <property type="match status" value="1"/>
</dbReference>